<evidence type="ECO:0000256" key="6">
    <source>
        <dbReference type="SAM" id="SignalP"/>
    </source>
</evidence>
<dbReference type="Proteomes" id="UP000317421">
    <property type="component" value="Unassembled WGS sequence"/>
</dbReference>
<dbReference type="CDD" id="cd08983">
    <property type="entry name" value="GH43_Bt3655-like"/>
    <property type="match status" value="1"/>
</dbReference>
<dbReference type="Gene3D" id="2.115.10.20">
    <property type="entry name" value="Glycosyl hydrolase domain, family 43"/>
    <property type="match status" value="1"/>
</dbReference>
<feature type="chain" id="PRO_5022908827" evidence="6">
    <location>
        <begin position="22"/>
        <end position="326"/>
    </location>
</feature>
<evidence type="ECO:0000256" key="5">
    <source>
        <dbReference type="RuleBase" id="RU361187"/>
    </source>
</evidence>
<dbReference type="Pfam" id="PF04616">
    <property type="entry name" value="Glyco_hydro_43"/>
    <property type="match status" value="1"/>
</dbReference>
<keyword evidence="3 5" id="KW-0378">Hydrolase</keyword>
<dbReference type="SUPFAM" id="SSF75005">
    <property type="entry name" value="Arabinanase/levansucrase/invertase"/>
    <property type="match status" value="1"/>
</dbReference>
<evidence type="ECO:0000313" key="8">
    <source>
        <dbReference type="Proteomes" id="UP000317421"/>
    </source>
</evidence>
<evidence type="ECO:0000256" key="1">
    <source>
        <dbReference type="ARBA" id="ARBA00004834"/>
    </source>
</evidence>
<dbReference type="PANTHER" id="PTHR43301:SF3">
    <property type="entry name" value="ARABINAN ENDO-1,5-ALPHA-L-ARABINOSIDASE A-RELATED"/>
    <property type="match status" value="1"/>
</dbReference>
<gene>
    <name evidence="7" type="ORF">Pla108_19480</name>
</gene>
<dbReference type="OrthoDB" id="9758923at2"/>
<proteinExistence type="inferred from homology"/>
<dbReference type="InterPro" id="IPR023296">
    <property type="entry name" value="Glyco_hydro_beta-prop_sf"/>
</dbReference>
<dbReference type="PANTHER" id="PTHR43301">
    <property type="entry name" value="ARABINAN ENDO-1,5-ALPHA-L-ARABINOSIDASE"/>
    <property type="match status" value="1"/>
</dbReference>
<dbReference type="GO" id="GO:0004553">
    <property type="term" value="F:hydrolase activity, hydrolyzing O-glycosyl compounds"/>
    <property type="evidence" value="ECO:0007669"/>
    <property type="project" value="InterPro"/>
</dbReference>
<comment type="pathway">
    <text evidence="1">Glycan metabolism; L-arabinan degradation.</text>
</comment>
<sequence length="326" mass="36676" precursor="true">MRPTRLLLALSLALATVAAEAEPVLLFPYFDSNGENGVFLAWSDDGRTFSPVNDGKPIFTPPQWSDGQHLTRDPSIVWHDGLYHMVWTSNWVGRWYGYANSPDLKTWSDPQRIQPFADGAEQPNNVWAPEIFRDHVAGDFKIVWSSTLPSEFEDGDGSDDKHGGDHRMFYTATTDFETFTDPQPIYQDPGWSVIDAHVAWDDEGDRWVMALKKEVSPERGGKNIRLAFSPAEIGPESFGDSTEPLVGPGTAISGRDAAEGPSLVRWNGEWLLYWDSYGARHYSMASSRDLTEWRDETASIVHPAKHPRHGTVFVTDDEHVGWELKK</sequence>
<dbReference type="RefSeq" id="WP_146444697.1">
    <property type="nucleotide sequence ID" value="NZ_SJPR01000002.1"/>
</dbReference>
<evidence type="ECO:0000256" key="2">
    <source>
        <dbReference type="ARBA" id="ARBA00009865"/>
    </source>
</evidence>
<evidence type="ECO:0000256" key="3">
    <source>
        <dbReference type="ARBA" id="ARBA00022801"/>
    </source>
</evidence>
<dbReference type="InterPro" id="IPR050727">
    <property type="entry name" value="GH43_arabinanases"/>
</dbReference>
<feature type="signal peptide" evidence="6">
    <location>
        <begin position="1"/>
        <end position="21"/>
    </location>
</feature>
<keyword evidence="6" id="KW-0732">Signal</keyword>
<keyword evidence="4 5" id="KW-0326">Glycosidase</keyword>
<organism evidence="7 8">
    <name type="scientific">Botrimarina colliarenosi</name>
    <dbReference type="NCBI Taxonomy" id="2528001"/>
    <lineage>
        <taxon>Bacteria</taxon>
        <taxon>Pseudomonadati</taxon>
        <taxon>Planctomycetota</taxon>
        <taxon>Planctomycetia</taxon>
        <taxon>Pirellulales</taxon>
        <taxon>Lacipirellulaceae</taxon>
        <taxon>Botrimarina</taxon>
    </lineage>
</organism>
<comment type="caution">
    <text evidence="7">The sequence shown here is derived from an EMBL/GenBank/DDBJ whole genome shotgun (WGS) entry which is preliminary data.</text>
</comment>
<dbReference type="InterPro" id="IPR006710">
    <property type="entry name" value="Glyco_hydro_43"/>
</dbReference>
<protein>
    <submittedName>
        <fullName evidence="7">Glycosyl hydrolases family 43</fullName>
    </submittedName>
</protein>
<reference evidence="7 8" key="1">
    <citation type="submission" date="2019-02" db="EMBL/GenBank/DDBJ databases">
        <title>Deep-cultivation of Planctomycetes and their phenomic and genomic characterization uncovers novel biology.</title>
        <authorList>
            <person name="Wiegand S."/>
            <person name="Jogler M."/>
            <person name="Boedeker C."/>
            <person name="Pinto D."/>
            <person name="Vollmers J."/>
            <person name="Rivas-Marin E."/>
            <person name="Kohn T."/>
            <person name="Peeters S.H."/>
            <person name="Heuer A."/>
            <person name="Rast P."/>
            <person name="Oberbeckmann S."/>
            <person name="Bunk B."/>
            <person name="Jeske O."/>
            <person name="Meyerdierks A."/>
            <person name="Storesund J.E."/>
            <person name="Kallscheuer N."/>
            <person name="Luecker S."/>
            <person name="Lage O.M."/>
            <person name="Pohl T."/>
            <person name="Merkel B.J."/>
            <person name="Hornburger P."/>
            <person name="Mueller R.-W."/>
            <person name="Bruemmer F."/>
            <person name="Labrenz M."/>
            <person name="Spormann A.M."/>
            <person name="Op Den Camp H."/>
            <person name="Overmann J."/>
            <person name="Amann R."/>
            <person name="Jetten M.S.M."/>
            <person name="Mascher T."/>
            <person name="Medema M.H."/>
            <person name="Devos D.P."/>
            <person name="Kaster A.-K."/>
            <person name="Ovreas L."/>
            <person name="Rohde M."/>
            <person name="Galperin M.Y."/>
            <person name="Jogler C."/>
        </authorList>
    </citation>
    <scope>NUCLEOTIDE SEQUENCE [LARGE SCALE GENOMIC DNA]</scope>
    <source>
        <strain evidence="7 8">Pla108</strain>
    </source>
</reference>
<evidence type="ECO:0000256" key="4">
    <source>
        <dbReference type="ARBA" id="ARBA00023295"/>
    </source>
</evidence>
<keyword evidence="8" id="KW-1185">Reference proteome</keyword>
<dbReference type="AlphaFoldDB" id="A0A5C6AEE8"/>
<accession>A0A5C6AEE8</accession>
<comment type="similarity">
    <text evidence="2 5">Belongs to the glycosyl hydrolase 43 family.</text>
</comment>
<name>A0A5C6AEE8_9BACT</name>
<evidence type="ECO:0000313" key="7">
    <source>
        <dbReference type="EMBL" id="TWT97796.1"/>
    </source>
</evidence>
<dbReference type="EMBL" id="SJPR01000002">
    <property type="protein sequence ID" value="TWT97796.1"/>
    <property type="molecule type" value="Genomic_DNA"/>
</dbReference>
<dbReference type="GO" id="GO:0005975">
    <property type="term" value="P:carbohydrate metabolic process"/>
    <property type="evidence" value="ECO:0007669"/>
    <property type="project" value="InterPro"/>
</dbReference>